<evidence type="ECO:0000256" key="3">
    <source>
        <dbReference type="ARBA" id="ARBA00015084"/>
    </source>
</evidence>
<keyword evidence="8" id="KW-1185">Reference proteome</keyword>
<dbReference type="Proteomes" id="UP000199494">
    <property type="component" value="Unassembled WGS sequence"/>
</dbReference>
<gene>
    <name evidence="6" type="primary">pqqB</name>
    <name evidence="7" type="ORF">SAMN05421630_10491</name>
</gene>
<accession>A0A222VWW8</accession>
<dbReference type="InterPro" id="IPR001279">
    <property type="entry name" value="Metallo-B-lactamas"/>
</dbReference>
<dbReference type="Pfam" id="PF12706">
    <property type="entry name" value="Lactamase_B_2"/>
    <property type="match status" value="1"/>
</dbReference>
<comment type="pathway">
    <text evidence="1 6">Cofactor biosynthesis; pyrroloquinoline quinone biosynthesis.</text>
</comment>
<reference evidence="7 8" key="1">
    <citation type="submission" date="2016-10" db="EMBL/GenBank/DDBJ databases">
        <authorList>
            <person name="de Groot N.N."/>
        </authorList>
    </citation>
    <scope>NUCLEOTIDE SEQUENCE [LARGE SCALE GENOMIC DNA]</scope>
    <source>
        <strain evidence="7 8">CGMCC 4.5506</strain>
    </source>
</reference>
<keyword evidence="4 6" id="KW-0813">Transport</keyword>
<comment type="similarity">
    <text evidence="2 6">Belongs to the PqqB family.</text>
</comment>
<dbReference type="KEGG" id="pmad:BAY61_29225"/>
<dbReference type="GO" id="GO:0018189">
    <property type="term" value="P:pyrroloquinoline quinone biosynthetic process"/>
    <property type="evidence" value="ECO:0007669"/>
    <property type="project" value="UniProtKB-UniRule"/>
</dbReference>
<dbReference type="STRING" id="530584.SAMN05421630_10491"/>
<evidence type="ECO:0000256" key="1">
    <source>
        <dbReference type="ARBA" id="ARBA00004886"/>
    </source>
</evidence>
<protein>
    <recommendedName>
        <fullName evidence="3 6">Coenzyme PQQ synthesis protein B</fullName>
    </recommendedName>
    <alternativeName>
        <fullName evidence="6">Pyrroloquinoline quinone biosynthesis protein B</fullName>
    </alternativeName>
</protein>
<dbReference type="UniPathway" id="UPA00539"/>
<comment type="function">
    <text evidence="6">May be involved in the transport of PQQ or its precursor to the periplasm.</text>
</comment>
<evidence type="ECO:0000313" key="7">
    <source>
        <dbReference type="EMBL" id="SDC84275.1"/>
    </source>
</evidence>
<sequence>MRVVVLGTAAGGGVPQWNCACRHCSAVRSGIAPPRRQDCVAISADGEGWYLLNASPDLREQLMSATSLSPGPGPRQTPLRGVLLTDGELDHTLGLFQLKEADGLHVWAPEAVRETVLAREVVASYRRWEWHRARESFEVGGLVVTTVAISDKRPKYAAESTLDGPWVVAYHVADPATGGTLVYAPCLAEWPSGFSKLCSEASCVLLDGSFYAPDEMHGRTAGEVDSAAQTAMGHLPMAGVSGSLAMIRETGGQARWLFTHLNNTNPVLDPASAEHAAVLDAGAEIPYDGAELVL</sequence>
<dbReference type="RefSeq" id="WP_091802837.1">
    <property type="nucleotide sequence ID" value="NZ_CP016353.1"/>
</dbReference>
<evidence type="ECO:0000256" key="4">
    <source>
        <dbReference type="ARBA" id="ARBA00022448"/>
    </source>
</evidence>
<dbReference type="NCBIfam" id="TIGR02108">
    <property type="entry name" value="PQQ_syn_pqqB"/>
    <property type="match status" value="1"/>
</dbReference>
<evidence type="ECO:0000256" key="6">
    <source>
        <dbReference type="HAMAP-Rule" id="MF_00653"/>
    </source>
</evidence>
<proteinExistence type="inferred from homology"/>
<dbReference type="InterPro" id="IPR036866">
    <property type="entry name" value="RibonucZ/Hydroxyglut_hydro"/>
</dbReference>
<dbReference type="Gene3D" id="3.60.15.10">
    <property type="entry name" value="Ribonuclease Z/Hydroxyacylglutathione hydrolase-like"/>
    <property type="match status" value="1"/>
</dbReference>
<dbReference type="EMBL" id="FMZE01000004">
    <property type="protein sequence ID" value="SDC84275.1"/>
    <property type="molecule type" value="Genomic_DNA"/>
</dbReference>
<evidence type="ECO:0000313" key="8">
    <source>
        <dbReference type="Proteomes" id="UP000199494"/>
    </source>
</evidence>
<organism evidence="7 8">
    <name type="scientific">Prauserella marina</name>
    <dbReference type="NCBI Taxonomy" id="530584"/>
    <lineage>
        <taxon>Bacteria</taxon>
        <taxon>Bacillati</taxon>
        <taxon>Actinomycetota</taxon>
        <taxon>Actinomycetes</taxon>
        <taxon>Pseudonocardiales</taxon>
        <taxon>Pseudonocardiaceae</taxon>
        <taxon>Prauserella</taxon>
    </lineage>
</organism>
<keyword evidence="5 6" id="KW-0884">PQQ biosynthesis</keyword>
<evidence type="ECO:0000256" key="2">
    <source>
        <dbReference type="ARBA" id="ARBA00008481"/>
    </source>
</evidence>
<dbReference type="OrthoDB" id="9778305at2"/>
<dbReference type="HAMAP" id="MF_00653">
    <property type="entry name" value="PQQ_syn_PqqB"/>
    <property type="match status" value="1"/>
</dbReference>
<dbReference type="InterPro" id="IPR011842">
    <property type="entry name" value="PQQ_synth_PqqB"/>
</dbReference>
<dbReference type="SUPFAM" id="SSF56281">
    <property type="entry name" value="Metallo-hydrolase/oxidoreductase"/>
    <property type="match status" value="1"/>
</dbReference>
<name>A0A222VWW8_9PSEU</name>
<evidence type="ECO:0000256" key="5">
    <source>
        <dbReference type="ARBA" id="ARBA00022905"/>
    </source>
</evidence>
<dbReference type="AlphaFoldDB" id="A0A222VWW8"/>